<dbReference type="PROSITE" id="PS50157">
    <property type="entry name" value="ZINC_FINGER_C2H2_2"/>
    <property type="match status" value="29"/>
</dbReference>
<evidence type="ECO:0000256" key="5">
    <source>
        <dbReference type="ARBA" id="ARBA00022833"/>
    </source>
</evidence>
<feature type="domain" description="C2H2-type" evidence="12">
    <location>
        <begin position="1425"/>
        <end position="1447"/>
    </location>
</feature>
<organism evidence="13 14">
    <name type="scientific">Chanos chanos</name>
    <name type="common">Milkfish</name>
    <name type="synonym">Mugil chanos</name>
    <dbReference type="NCBI Taxonomy" id="29144"/>
    <lineage>
        <taxon>Eukaryota</taxon>
        <taxon>Metazoa</taxon>
        <taxon>Chordata</taxon>
        <taxon>Craniata</taxon>
        <taxon>Vertebrata</taxon>
        <taxon>Euteleostomi</taxon>
        <taxon>Actinopterygii</taxon>
        <taxon>Neopterygii</taxon>
        <taxon>Teleostei</taxon>
        <taxon>Ostariophysi</taxon>
        <taxon>Gonorynchiformes</taxon>
        <taxon>Chanidae</taxon>
        <taxon>Chanos</taxon>
    </lineage>
</organism>
<feature type="domain" description="C2H2-type" evidence="12">
    <location>
        <begin position="898"/>
        <end position="925"/>
    </location>
</feature>
<dbReference type="Gene3D" id="3.30.160.60">
    <property type="entry name" value="Classic Zinc Finger"/>
    <property type="match status" value="19"/>
</dbReference>
<keyword evidence="6" id="KW-0805">Transcription regulation</keyword>
<keyword evidence="5" id="KW-0862">Zinc</keyword>
<dbReference type="FunFam" id="3.30.160.60:FF:000414">
    <property type="entry name" value="Zinc finger protein 398"/>
    <property type="match status" value="1"/>
</dbReference>
<feature type="compositionally biased region" description="Basic and acidic residues" evidence="11">
    <location>
        <begin position="120"/>
        <end position="133"/>
    </location>
</feature>
<feature type="domain" description="C2H2-type" evidence="12">
    <location>
        <begin position="10"/>
        <end position="38"/>
    </location>
</feature>
<feature type="domain" description="C2H2-type" evidence="12">
    <location>
        <begin position="1452"/>
        <end position="1479"/>
    </location>
</feature>
<dbReference type="Pfam" id="PF12874">
    <property type="entry name" value="zf-met"/>
    <property type="match status" value="3"/>
</dbReference>
<dbReference type="SMART" id="SM00355">
    <property type="entry name" value="ZnF_C2H2"/>
    <property type="match status" value="30"/>
</dbReference>
<dbReference type="FunFam" id="3.30.160.60:FF:002682">
    <property type="entry name" value="Zinc finger protein 646"/>
    <property type="match status" value="1"/>
</dbReference>
<feature type="domain" description="C2H2-type" evidence="12">
    <location>
        <begin position="1480"/>
        <end position="1507"/>
    </location>
</feature>
<name>A0A6J2VGH8_CHACN</name>
<accession>A0A6J2VGH8</accession>
<feature type="domain" description="C2H2-type" evidence="12">
    <location>
        <begin position="732"/>
        <end position="759"/>
    </location>
</feature>
<feature type="domain" description="C2H2-type" evidence="12">
    <location>
        <begin position="870"/>
        <end position="897"/>
    </location>
</feature>
<evidence type="ECO:0000313" key="13">
    <source>
        <dbReference type="Proteomes" id="UP000504632"/>
    </source>
</evidence>
<evidence type="ECO:0000256" key="10">
    <source>
        <dbReference type="SAM" id="Coils"/>
    </source>
</evidence>
<keyword evidence="4 9" id="KW-0863">Zinc-finger</keyword>
<feature type="domain" description="C2H2-type" evidence="12">
    <location>
        <begin position="230"/>
        <end position="257"/>
    </location>
</feature>
<dbReference type="FunFam" id="3.30.160.60:FF:002353">
    <property type="entry name" value="Zinc finger protein 646"/>
    <property type="match status" value="1"/>
</dbReference>
<keyword evidence="10" id="KW-0175">Coiled coil</keyword>
<feature type="domain" description="C2H2-type" evidence="12">
    <location>
        <begin position="1018"/>
        <end position="1045"/>
    </location>
</feature>
<dbReference type="SUPFAM" id="SSF57667">
    <property type="entry name" value="beta-beta-alpha zinc fingers"/>
    <property type="match status" value="15"/>
</dbReference>
<feature type="region of interest" description="Disordered" evidence="11">
    <location>
        <begin position="114"/>
        <end position="136"/>
    </location>
</feature>
<dbReference type="GO" id="GO:0032502">
    <property type="term" value="P:developmental process"/>
    <property type="evidence" value="ECO:0007669"/>
    <property type="project" value="UniProtKB-ARBA"/>
</dbReference>
<gene>
    <name evidence="14" type="primary">znf646</name>
</gene>
<dbReference type="GO" id="GO:0008270">
    <property type="term" value="F:zinc ion binding"/>
    <property type="evidence" value="ECO:0007669"/>
    <property type="project" value="UniProtKB-KW"/>
</dbReference>
<keyword evidence="8" id="KW-0539">Nucleus</keyword>
<feature type="domain" description="C2H2-type" evidence="12">
    <location>
        <begin position="1508"/>
        <end position="1535"/>
    </location>
</feature>
<feature type="domain" description="C2H2-type" evidence="12">
    <location>
        <begin position="1259"/>
        <end position="1286"/>
    </location>
</feature>
<feature type="domain" description="C2H2-type" evidence="12">
    <location>
        <begin position="1162"/>
        <end position="1189"/>
    </location>
</feature>
<evidence type="ECO:0000256" key="3">
    <source>
        <dbReference type="ARBA" id="ARBA00022737"/>
    </source>
</evidence>
<evidence type="ECO:0000256" key="1">
    <source>
        <dbReference type="ARBA" id="ARBA00004123"/>
    </source>
</evidence>
<evidence type="ECO:0000256" key="7">
    <source>
        <dbReference type="ARBA" id="ARBA00023163"/>
    </source>
</evidence>
<feature type="coiled-coil region" evidence="10">
    <location>
        <begin position="913"/>
        <end position="940"/>
    </location>
</feature>
<dbReference type="InterPro" id="IPR013087">
    <property type="entry name" value="Znf_C2H2_type"/>
</dbReference>
<dbReference type="PROSITE" id="PS00028">
    <property type="entry name" value="ZINC_FINGER_C2H2_1"/>
    <property type="match status" value="26"/>
</dbReference>
<feature type="compositionally biased region" description="Pro residues" evidence="11">
    <location>
        <begin position="339"/>
        <end position="352"/>
    </location>
</feature>
<evidence type="ECO:0000259" key="12">
    <source>
        <dbReference type="PROSITE" id="PS50157"/>
    </source>
</evidence>
<evidence type="ECO:0000256" key="2">
    <source>
        <dbReference type="ARBA" id="ARBA00022723"/>
    </source>
</evidence>
<evidence type="ECO:0000256" key="11">
    <source>
        <dbReference type="SAM" id="MobiDB-lite"/>
    </source>
</evidence>
<evidence type="ECO:0000256" key="4">
    <source>
        <dbReference type="ARBA" id="ARBA00022771"/>
    </source>
</evidence>
<sequence>MQEPGRTKGFLCKHCGIACVSMPSLLEHVDSYHKSEEDRKFKCGECGRGYRHAGSLANHKKTHEVGSFQCQICARNLSNLLALKSHLRIHTSQKKYSCAECGKAFRLATQLATHQKVHRNRESRGRTNQKSEIEYEISDDYVDDELQHVGEQDFDEVPDLQSDIGLDIPPENSLSNSTMPEHVSSPTPESDAAASGEGGDRPFKCDQCDKTYRHHGSLINHKKSHQVGLFECPLCFKHFSNLAALNSHQRIHTKPRGRSGTAAPETGHNDCNPEHMPENGDINTYFCHLCQVAFSNEDDFQNHILLHNSSSVSFELPDSIPEDHNFSYDHSVTQSPESNPYPPSSDTPPMPPLLDEAEQYDQTERPTENGQIYIPQPIDDPPCVLDTQGMPKALTSENFSSDSQPSEQVNDEVKQEETSDSSDRRFKCHICGKSYRHAGSLINHKRSHQTGIFQCSICRKNYPHLAALRSHLRIHRGRPSTLAQSAEGDWLSPEPLTLENQQGCFSSQEDDENSMLAHPQDFGGHAHLNSDDKHDSSLEASEFDEQFDVTFPQDRAMHLPQDEPFVERHMCADCGKTFSNIAGIRLHVCSHRNPPYQGLTNGAAGDLDFQNVNHQDFSGDSGECIGFEGHNGGAAEAYLTQNAFHDSIHSEVMRDDEGKVHGEEEEEDDGEMYQCSVCGNHYTSMRALRSHLRGHTQTHSTPSTSGPSSLSSLEVDGDDKPGESYQGEGSLVICSTCGESFIKKQDLLAHQLLHTDPELDQSEPYPVDHQNELKPKEELEEESIICGKCGVTCTSFQHLNSHSCPGQKGDDPVKSEDKPGLGYSLRQDFECRKETPRAGERQYKCDQCGRSYRHAGSLLNHKKSHKTGVFRCLVCQKRFYNLLALKNHQRTHFDVKKHRCTECGKAFKIRKQLLNHQRVHQENQAKIQELNNQIQTLMQMNGNVSGGGVQSFSGNRRKTLRRRKQRETPASHESSTKTEGKTSDPNNPRPYVCDQCGRSYRHAGSLVNHKNSHKTGEYYCAVCNNTYSNQLAMKNHLRIHFAVKKHCCQDCGKAFRGKRQLLNHSCSRHRKNAVTGTRGRGRRRAKDLTCKGCRLAFPSADLLAAHSCEKGNVSLPECDDNGATDRPSQKEERPFKCNICGRSYRHAGSLLNHKNTHKTGHYKCTFCAKPFSNPMALRNHTRIHTQEKKYVCPTCGKAFRLSSILHNHLKIHARGVSHFSCQSCGKSFQGRSGLKRHRCFRNSSSDSAVSHGEGGDKCYTCDQCGRSYRHAGSLLNHKKTHSADLLHCTLCLKTFSDPAALQAHTQMVRHCCPDCGKTFCEFAHMQSHMEVHSKGHPYFCNLCQQSFPNMVSFQQHQELHRNVQAQPHHHQMEEDLGWGSEMDQHTDLQGLPKMAPAFSRVHSGFPEPQEPQVGSDVFEKEEKSHVCEHCGRTYRHAGSLLNHKNSHKTGSFFCSVCQKEFTNLMALKNHRRIHTEPKRYQCLECGKAFRVSTQLICHRRIHTKEKPFSCLLCDKSFSSKSNLRHHQKMHQNSQQTFESSFSMDDSAFMDLNVDSFL</sequence>
<dbReference type="RefSeq" id="XP_030630411.1">
    <property type="nucleotide sequence ID" value="XM_030774551.1"/>
</dbReference>
<proteinExistence type="predicted"/>
<keyword evidence="13" id="KW-1185">Reference proteome</keyword>
<feature type="compositionally biased region" description="Basic and acidic residues" evidence="11">
    <location>
        <begin position="411"/>
        <end position="421"/>
    </location>
</feature>
<dbReference type="FunFam" id="3.30.160.60:FF:000202">
    <property type="entry name" value="Zinc finger protein 574"/>
    <property type="match status" value="1"/>
</dbReference>
<dbReference type="PANTHER" id="PTHR47772:SF13">
    <property type="entry name" value="GASTRULA ZINC FINGER PROTEIN XLCGF49.1-LIKE-RELATED"/>
    <property type="match status" value="1"/>
</dbReference>
<feature type="compositionally biased region" description="Basic residues" evidence="11">
    <location>
        <begin position="955"/>
        <end position="965"/>
    </location>
</feature>
<feature type="domain" description="C2H2-type" evidence="12">
    <location>
        <begin position="673"/>
        <end position="700"/>
    </location>
</feature>
<feature type="region of interest" description="Disordered" evidence="11">
    <location>
        <begin position="323"/>
        <end position="421"/>
    </location>
</feature>
<dbReference type="CTD" id="9726"/>
<feature type="region of interest" description="Disordered" evidence="11">
    <location>
        <begin position="160"/>
        <end position="199"/>
    </location>
</feature>
<dbReference type="InParanoid" id="A0A6J2VGH8"/>
<feature type="compositionally biased region" description="Low complexity" evidence="11">
    <location>
        <begin position="697"/>
        <end position="713"/>
    </location>
</feature>
<evidence type="ECO:0000313" key="14">
    <source>
        <dbReference type="RefSeq" id="XP_030630411.1"/>
    </source>
</evidence>
<feature type="region of interest" description="Disordered" evidence="11">
    <location>
        <begin position="941"/>
        <end position="989"/>
    </location>
</feature>
<protein>
    <submittedName>
        <fullName evidence="14">Zinc finger protein 729</fullName>
    </submittedName>
</protein>
<dbReference type="Proteomes" id="UP000504632">
    <property type="component" value="Chromosome 5"/>
</dbReference>
<feature type="domain" description="C2H2-type" evidence="12">
    <location>
        <begin position="426"/>
        <end position="448"/>
    </location>
</feature>
<feature type="domain" description="C2H2-type" evidence="12">
    <location>
        <begin position="843"/>
        <end position="865"/>
    </location>
</feature>
<feature type="domain" description="C2H2-type" evidence="12">
    <location>
        <begin position="1219"/>
        <end position="1247"/>
    </location>
</feature>
<feature type="domain" description="C2H2-type" evidence="12">
    <location>
        <begin position="1190"/>
        <end position="1213"/>
    </location>
</feature>
<feature type="domain" description="C2H2-type" evidence="12">
    <location>
        <begin position="991"/>
        <end position="1013"/>
    </location>
</feature>
<reference evidence="14" key="1">
    <citation type="submission" date="2025-08" db="UniProtKB">
        <authorList>
            <consortium name="RefSeq"/>
        </authorList>
    </citation>
    <scope>IDENTIFICATION</scope>
</reference>
<evidence type="ECO:0000256" key="8">
    <source>
        <dbReference type="ARBA" id="ARBA00023242"/>
    </source>
</evidence>
<feature type="domain" description="C2H2-type" evidence="12">
    <location>
        <begin position="68"/>
        <end position="95"/>
    </location>
</feature>
<keyword evidence="2" id="KW-0479">Metal-binding</keyword>
<feature type="compositionally biased region" description="Basic and acidic residues" evidence="11">
    <location>
        <begin position="651"/>
        <end position="662"/>
    </location>
</feature>
<feature type="compositionally biased region" description="Polar residues" evidence="11">
    <location>
        <begin position="328"/>
        <end position="337"/>
    </location>
</feature>
<feature type="domain" description="C2H2-type" evidence="12">
    <location>
        <begin position="203"/>
        <end position="225"/>
    </location>
</feature>
<feature type="region of interest" description="Disordered" evidence="11">
    <location>
        <begin position="249"/>
        <end position="275"/>
    </location>
</feature>
<feature type="domain" description="C2H2-type" evidence="12">
    <location>
        <begin position="96"/>
        <end position="123"/>
    </location>
</feature>
<dbReference type="FunFam" id="3.30.160.60:FF:002243">
    <property type="entry name" value="zinc finger protein 646"/>
    <property type="match status" value="1"/>
</dbReference>
<feature type="domain" description="C2H2-type" evidence="12">
    <location>
        <begin position="1310"/>
        <end position="1337"/>
    </location>
</feature>
<feature type="domain" description="C2H2-type" evidence="12">
    <location>
        <begin position="1046"/>
        <end position="1069"/>
    </location>
</feature>
<dbReference type="FunFam" id="3.30.160.60:FF:000688">
    <property type="entry name" value="zinc finger protein 197 isoform X1"/>
    <property type="match status" value="1"/>
</dbReference>
<feature type="domain" description="C2H2-type" evidence="12">
    <location>
        <begin position="285"/>
        <end position="312"/>
    </location>
</feature>
<feature type="domain" description="C2H2-type" evidence="12">
    <location>
        <begin position="1135"/>
        <end position="1157"/>
    </location>
</feature>
<feature type="region of interest" description="Disordered" evidence="11">
    <location>
        <begin position="651"/>
        <end position="671"/>
    </location>
</feature>
<evidence type="ECO:0000256" key="9">
    <source>
        <dbReference type="PROSITE-ProRule" id="PRU00042"/>
    </source>
</evidence>
<keyword evidence="3" id="KW-0677">Repeat</keyword>
<keyword evidence="7" id="KW-0804">Transcription</keyword>
<dbReference type="PANTHER" id="PTHR47772">
    <property type="entry name" value="ZINC FINGER PROTEIN 200"/>
    <property type="match status" value="1"/>
</dbReference>
<dbReference type="Pfam" id="PF00096">
    <property type="entry name" value="zf-C2H2"/>
    <property type="match status" value="17"/>
</dbReference>
<feature type="region of interest" description="Disordered" evidence="11">
    <location>
        <begin position="692"/>
        <end position="725"/>
    </location>
</feature>
<feature type="compositionally biased region" description="Polar residues" evidence="11">
    <location>
        <begin position="172"/>
        <end position="188"/>
    </location>
</feature>
<dbReference type="OrthoDB" id="8117402at2759"/>
<feature type="domain" description="C2H2-type" evidence="12">
    <location>
        <begin position="569"/>
        <end position="596"/>
    </location>
</feature>
<feature type="domain" description="C2H2-type" evidence="12">
    <location>
        <begin position="1338"/>
        <end position="1365"/>
    </location>
</feature>
<feature type="compositionally biased region" description="Basic and acidic residues" evidence="11">
    <location>
        <begin position="966"/>
        <end position="982"/>
    </location>
</feature>
<dbReference type="FunFam" id="3.30.160.60:FF:000729">
    <property type="entry name" value="Zinc finger protein 646"/>
    <property type="match status" value="2"/>
</dbReference>
<dbReference type="FunFam" id="3.30.160.60:FF:001345">
    <property type="entry name" value="zinc finger protein 646"/>
    <property type="match status" value="3"/>
</dbReference>
<dbReference type="GeneID" id="115812067"/>
<dbReference type="Pfam" id="PF13912">
    <property type="entry name" value="zf-C2H2_6"/>
    <property type="match status" value="1"/>
</dbReference>
<dbReference type="InterPro" id="IPR050636">
    <property type="entry name" value="C2H2-ZF_domain-containing"/>
</dbReference>
<evidence type="ECO:0000256" key="6">
    <source>
        <dbReference type="ARBA" id="ARBA00023015"/>
    </source>
</evidence>
<dbReference type="FunFam" id="3.30.160.60:FF:000446">
    <property type="entry name" value="Zinc finger protein"/>
    <property type="match status" value="1"/>
</dbReference>
<feature type="domain" description="C2H2-type" evidence="12">
    <location>
        <begin position="41"/>
        <end position="63"/>
    </location>
</feature>
<dbReference type="GO" id="GO:0005634">
    <property type="term" value="C:nucleus"/>
    <property type="evidence" value="ECO:0007669"/>
    <property type="project" value="UniProtKB-SubCell"/>
</dbReference>
<comment type="subcellular location">
    <subcellularLocation>
        <location evidence="1">Nucleus</location>
    </subcellularLocation>
</comment>
<feature type="domain" description="C2H2-type" evidence="12">
    <location>
        <begin position="453"/>
        <end position="480"/>
    </location>
</feature>
<feature type="compositionally biased region" description="Polar residues" evidence="11">
    <location>
        <begin position="395"/>
        <end position="408"/>
    </location>
</feature>
<dbReference type="InterPro" id="IPR036236">
    <property type="entry name" value="Znf_C2H2_sf"/>
</dbReference>